<dbReference type="Gene3D" id="3.10.100.10">
    <property type="entry name" value="Mannose-Binding Protein A, subunit A"/>
    <property type="match status" value="1"/>
</dbReference>
<dbReference type="Proteomes" id="UP001152320">
    <property type="component" value="Chromosome 16"/>
</dbReference>
<name>A0A9Q0YT58_HOLLE</name>
<gene>
    <name evidence="2" type="ORF">HOLleu_31369</name>
</gene>
<dbReference type="InterPro" id="IPR001304">
    <property type="entry name" value="C-type_lectin-like"/>
</dbReference>
<dbReference type="Pfam" id="PF00059">
    <property type="entry name" value="Lectin_C"/>
    <property type="match status" value="1"/>
</dbReference>
<comment type="caution">
    <text evidence="2">The sequence shown here is derived from an EMBL/GenBank/DDBJ whole genome shotgun (WGS) entry which is preliminary data.</text>
</comment>
<dbReference type="EMBL" id="JAIZAY010000016">
    <property type="protein sequence ID" value="KAJ8026519.1"/>
    <property type="molecule type" value="Genomic_DNA"/>
</dbReference>
<organism evidence="2 3">
    <name type="scientific">Holothuria leucospilota</name>
    <name type="common">Black long sea cucumber</name>
    <name type="synonym">Mertensiothuria leucospilota</name>
    <dbReference type="NCBI Taxonomy" id="206669"/>
    <lineage>
        <taxon>Eukaryota</taxon>
        <taxon>Metazoa</taxon>
        <taxon>Echinodermata</taxon>
        <taxon>Eleutherozoa</taxon>
        <taxon>Echinozoa</taxon>
        <taxon>Holothuroidea</taxon>
        <taxon>Aspidochirotacea</taxon>
        <taxon>Aspidochirotida</taxon>
        <taxon>Holothuriidae</taxon>
        <taxon>Holothuria</taxon>
    </lineage>
</organism>
<dbReference type="PROSITE" id="PS50041">
    <property type="entry name" value="C_TYPE_LECTIN_2"/>
    <property type="match status" value="1"/>
</dbReference>
<feature type="domain" description="C-type lectin" evidence="1">
    <location>
        <begin position="68"/>
        <end position="187"/>
    </location>
</feature>
<dbReference type="InterPro" id="IPR016186">
    <property type="entry name" value="C-type_lectin-like/link_sf"/>
</dbReference>
<keyword evidence="3" id="KW-1185">Reference proteome</keyword>
<accession>A0A9Q0YT58</accession>
<evidence type="ECO:0000313" key="3">
    <source>
        <dbReference type="Proteomes" id="UP001152320"/>
    </source>
</evidence>
<proteinExistence type="predicted"/>
<dbReference type="SUPFAM" id="SSF56436">
    <property type="entry name" value="C-type lectin-like"/>
    <property type="match status" value="1"/>
</dbReference>
<dbReference type="AlphaFoldDB" id="A0A9Q0YT58"/>
<dbReference type="CDD" id="cd00037">
    <property type="entry name" value="CLECT"/>
    <property type="match status" value="1"/>
</dbReference>
<evidence type="ECO:0000259" key="1">
    <source>
        <dbReference type="PROSITE" id="PS50041"/>
    </source>
</evidence>
<sequence length="195" mass="21769">MLQTFQANFDSVTPVTIYLDRPIVATKLYILYYNDDVIYPMVPCIRVDFLGCLIADNGYVCGPTGAEAGGFCFTTVSSQDDEACPSIFHSISYPAIINSPSVNRAFNSVLPLVKQPGYEYYRIGLTHHNVRDTTTSHFQWVDGTPLTYHLFDQSNIANDDDERCPAIYVPDNEHWEALTCKSSTQAVGTICQFGK</sequence>
<dbReference type="InterPro" id="IPR016187">
    <property type="entry name" value="CTDL_fold"/>
</dbReference>
<protein>
    <recommendedName>
        <fullName evidence="1">C-type lectin domain-containing protein</fullName>
    </recommendedName>
</protein>
<evidence type="ECO:0000313" key="2">
    <source>
        <dbReference type="EMBL" id="KAJ8026519.1"/>
    </source>
</evidence>
<reference evidence="2" key="1">
    <citation type="submission" date="2021-10" db="EMBL/GenBank/DDBJ databases">
        <title>Tropical sea cucumber genome reveals ecological adaptation and Cuvierian tubules defense mechanism.</title>
        <authorList>
            <person name="Chen T."/>
        </authorList>
    </citation>
    <scope>NUCLEOTIDE SEQUENCE</scope>
    <source>
        <strain evidence="2">Nanhai2018</strain>
        <tissue evidence="2">Muscle</tissue>
    </source>
</reference>